<organism evidence="12 13">
    <name type="scientific">Galemys pyrenaicus</name>
    <name type="common">Iberian desman</name>
    <name type="synonym">Pyrenean desman</name>
    <dbReference type="NCBI Taxonomy" id="202257"/>
    <lineage>
        <taxon>Eukaryota</taxon>
        <taxon>Metazoa</taxon>
        <taxon>Chordata</taxon>
        <taxon>Craniata</taxon>
        <taxon>Vertebrata</taxon>
        <taxon>Euteleostomi</taxon>
        <taxon>Mammalia</taxon>
        <taxon>Eutheria</taxon>
        <taxon>Laurasiatheria</taxon>
        <taxon>Eulipotyphla</taxon>
        <taxon>Talpidae</taxon>
        <taxon>Galemys</taxon>
    </lineage>
</organism>
<dbReference type="Pfam" id="PF07542">
    <property type="entry name" value="ATP12"/>
    <property type="match status" value="1"/>
</dbReference>
<dbReference type="GO" id="GO:0033615">
    <property type="term" value="P:mitochondrial proton-transporting ATP synthase complex assembly"/>
    <property type="evidence" value="ECO:0007669"/>
    <property type="project" value="TreeGrafter"/>
</dbReference>
<dbReference type="AlphaFoldDB" id="A0A8J6BD60"/>
<dbReference type="FunFam" id="1.10.3580.10:FF:000001">
    <property type="entry name" value="ATP synthase mitochondrial F1 complex assembly factor 2"/>
    <property type="match status" value="1"/>
</dbReference>
<evidence type="ECO:0000256" key="5">
    <source>
        <dbReference type="ARBA" id="ARBA00023128"/>
    </source>
</evidence>
<comment type="subunit">
    <text evidence="9">Interacts with ATP5F1B; involved in the assembly of the F1 component of the mitochondrial ATP synthase (ATPase). Interacts with FMC1.</text>
</comment>
<dbReference type="FunFam" id="3.30.2180.10:FF:000001">
    <property type="entry name" value="ATP synthase mitochondrial F1 complex assembly factor 2"/>
    <property type="match status" value="1"/>
</dbReference>
<dbReference type="InterPro" id="IPR011419">
    <property type="entry name" value="ATP12_ATP_synth-F1-assembly"/>
</dbReference>
<keyword evidence="13" id="KW-1185">Reference proteome</keyword>
<keyword evidence="6" id="KW-0472">Membrane</keyword>
<evidence type="ECO:0000256" key="11">
    <source>
        <dbReference type="SAM" id="MobiDB-lite"/>
    </source>
</evidence>
<sequence length="400" mass="44626">MWRNCLRLRNRGRRLLNRSPGGPTVLVGLGPSPQPPTRAYAPPTGEGGQARYLLTKGRAGQRWTEGFSLAERGNQCKTEAPEVMHVNQIRRETQTNQGPLEGTARDKRKRFYQNVSITQGEGGFEINLDHRKLKTPQAKLFTVPSEALAIAVATEWDSQQDTIKFYTMHLTTLCNTSLDNPTQRNKDQLIRAAVKFLDTDTIWVEEPETLVELQKNEWDPVIEWAEKRYGVEIGSSTSIMGPSIPARTREVLTSHLASYNTWALQGIEFVVAQLKSMVLTLGLIDLHLTVEQAVLLSRLEEEYQIQKWGNIEWAHDYELQELRARTAAGTLFIHLCSESSTVKHKLLQEATGSPGPQGSLAGAYQQRPGCPETPPSCLEVSASPTQVLQLAGMSEGTNRL</sequence>
<dbReference type="PANTHER" id="PTHR21013:SF10">
    <property type="entry name" value="ATP SYNTHASE MITOCHONDRIAL F1 COMPLEX ASSEMBLY FACTOR 2"/>
    <property type="match status" value="1"/>
</dbReference>
<dbReference type="EMBL" id="JAGFMF010011456">
    <property type="protein sequence ID" value="KAG8521854.1"/>
    <property type="molecule type" value="Genomic_DNA"/>
</dbReference>
<accession>A0A8J6BD60</accession>
<reference evidence="12" key="1">
    <citation type="journal article" date="2021" name="Evol. Appl.">
        <title>The genome of the Pyrenean desman and the effects of bottlenecks and inbreeding on the genomic landscape of an endangered species.</title>
        <authorList>
            <person name="Escoda L."/>
            <person name="Castresana J."/>
        </authorList>
    </citation>
    <scope>NUCLEOTIDE SEQUENCE</scope>
    <source>
        <strain evidence="12">IBE-C5619</strain>
    </source>
</reference>
<evidence type="ECO:0000256" key="4">
    <source>
        <dbReference type="ARBA" id="ARBA00022946"/>
    </source>
</evidence>
<evidence type="ECO:0000256" key="9">
    <source>
        <dbReference type="ARBA" id="ARBA00065339"/>
    </source>
</evidence>
<comment type="subcellular location">
    <subcellularLocation>
        <location evidence="1">Mitochondrion inner membrane</location>
        <topology evidence="1">Peripheral membrane protein</topology>
    </subcellularLocation>
</comment>
<dbReference type="InterPro" id="IPR023335">
    <property type="entry name" value="ATP12_ortho_dom_sf"/>
</dbReference>
<feature type="compositionally biased region" description="Low complexity" evidence="11">
    <location>
        <begin position="17"/>
        <end position="31"/>
    </location>
</feature>
<keyword evidence="4" id="KW-0809">Transit peptide</keyword>
<evidence type="ECO:0000256" key="3">
    <source>
        <dbReference type="ARBA" id="ARBA00022792"/>
    </source>
</evidence>
<evidence type="ECO:0000256" key="10">
    <source>
        <dbReference type="ARBA" id="ARBA00072488"/>
    </source>
</evidence>
<keyword evidence="3" id="KW-0999">Mitochondrion inner membrane</keyword>
<feature type="region of interest" description="Disordered" evidence="11">
    <location>
        <begin position="350"/>
        <end position="378"/>
    </location>
</feature>
<keyword evidence="5" id="KW-0496">Mitochondrion</keyword>
<proteinExistence type="inferred from homology"/>
<dbReference type="Gene3D" id="3.30.2180.10">
    <property type="entry name" value="ATP12-like"/>
    <property type="match status" value="1"/>
</dbReference>
<evidence type="ECO:0000313" key="13">
    <source>
        <dbReference type="Proteomes" id="UP000700334"/>
    </source>
</evidence>
<evidence type="ECO:0000256" key="2">
    <source>
        <dbReference type="ARBA" id="ARBA00008231"/>
    </source>
</evidence>
<comment type="caution">
    <text evidence="12">The sequence shown here is derived from an EMBL/GenBank/DDBJ whole genome shotgun (WGS) entry which is preliminary data.</text>
</comment>
<dbReference type="Proteomes" id="UP000700334">
    <property type="component" value="Unassembled WGS sequence"/>
</dbReference>
<evidence type="ECO:0000256" key="1">
    <source>
        <dbReference type="ARBA" id="ARBA00004637"/>
    </source>
</evidence>
<comment type="function">
    <text evidence="8">Plays a role in the assembly of the F1 component of the mitochondrial ATP synthase (ATPase).</text>
</comment>
<dbReference type="SUPFAM" id="SSF160909">
    <property type="entry name" value="ATP12-like"/>
    <property type="match status" value="1"/>
</dbReference>
<comment type="similarity">
    <text evidence="2">Belongs to the ATP12 family.</text>
</comment>
<evidence type="ECO:0000256" key="8">
    <source>
        <dbReference type="ARBA" id="ARBA00054849"/>
    </source>
</evidence>
<feature type="region of interest" description="Disordered" evidence="11">
    <location>
        <begin position="15"/>
        <end position="35"/>
    </location>
</feature>
<name>A0A8J6BD60_GALPY</name>
<keyword evidence="7" id="KW-0143">Chaperone</keyword>
<protein>
    <recommendedName>
        <fullName evidence="10">ATP synthase mitochondrial F1 complex assembly factor 2</fullName>
    </recommendedName>
</protein>
<evidence type="ECO:0000256" key="7">
    <source>
        <dbReference type="ARBA" id="ARBA00023186"/>
    </source>
</evidence>
<dbReference type="OrthoDB" id="5673at2759"/>
<dbReference type="PANTHER" id="PTHR21013">
    <property type="entry name" value="ATP SYNTHASE MITOCHONDRIAL F1 COMPLEX ASSEMBLY FACTOR 2/ATP12 PROTEIN, MITOCHONDRIAL PRECURSOR"/>
    <property type="match status" value="1"/>
</dbReference>
<dbReference type="GO" id="GO:0005743">
    <property type="term" value="C:mitochondrial inner membrane"/>
    <property type="evidence" value="ECO:0007669"/>
    <property type="project" value="UniProtKB-SubCell"/>
</dbReference>
<gene>
    <name evidence="12" type="ORF">J0S82_000135</name>
</gene>
<evidence type="ECO:0000256" key="6">
    <source>
        <dbReference type="ARBA" id="ARBA00023136"/>
    </source>
</evidence>
<dbReference type="Gene3D" id="1.10.3580.10">
    <property type="entry name" value="ATP12 ATPase"/>
    <property type="match status" value="1"/>
</dbReference>
<dbReference type="InterPro" id="IPR042272">
    <property type="entry name" value="ATP12_ATP_synth-F1-assembly_N"/>
</dbReference>
<feature type="non-terminal residue" evidence="12">
    <location>
        <position position="1"/>
    </location>
</feature>
<evidence type="ECO:0000313" key="12">
    <source>
        <dbReference type="EMBL" id="KAG8521854.1"/>
    </source>
</evidence>